<gene>
    <name evidence="2" type="ORF">JAO71_07070</name>
</gene>
<dbReference type="InterPro" id="IPR056695">
    <property type="entry name" value="DUF7793"/>
</dbReference>
<reference evidence="2 3" key="1">
    <citation type="submission" date="2020-12" db="EMBL/GenBank/DDBJ databases">
        <title>Olleya sediminilitoris sp. nov., isolated from a tidal flat.</title>
        <authorList>
            <person name="Park S."/>
            <person name="Yoon J.-H."/>
        </authorList>
    </citation>
    <scope>NUCLEOTIDE SEQUENCE [LARGE SCALE GENOMIC DNA]</scope>
    <source>
        <strain evidence="2 3">YSTF-M6</strain>
    </source>
</reference>
<protein>
    <recommendedName>
        <fullName evidence="1">DUF7793 domain-containing protein</fullName>
    </recommendedName>
</protein>
<dbReference type="EMBL" id="JAEMEF010000004">
    <property type="protein sequence ID" value="MBL7559560.1"/>
    <property type="molecule type" value="Genomic_DNA"/>
</dbReference>
<organism evidence="2 3">
    <name type="scientific">Olleya sediminilitoris</name>
    <dbReference type="NCBI Taxonomy" id="2795739"/>
    <lineage>
        <taxon>Bacteria</taxon>
        <taxon>Pseudomonadati</taxon>
        <taxon>Bacteroidota</taxon>
        <taxon>Flavobacteriia</taxon>
        <taxon>Flavobacteriales</taxon>
        <taxon>Flavobacteriaceae</taxon>
    </lineage>
</organism>
<evidence type="ECO:0000313" key="3">
    <source>
        <dbReference type="Proteomes" id="UP000605013"/>
    </source>
</evidence>
<dbReference type="Proteomes" id="UP000605013">
    <property type="component" value="Unassembled WGS sequence"/>
</dbReference>
<keyword evidence="3" id="KW-1185">Reference proteome</keyword>
<evidence type="ECO:0000259" key="1">
    <source>
        <dbReference type="Pfam" id="PF25056"/>
    </source>
</evidence>
<evidence type="ECO:0000313" key="2">
    <source>
        <dbReference type="EMBL" id="MBL7559560.1"/>
    </source>
</evidence>
<comment type="caution">
    <text evidence="2">The sequence shown here is derived from an EMBL/GenBank/DDBJ whole genome shotgun (WGS) entry which is preliminary data.</text>
</comment>
<dbReference type="Pfam" id="PF25056">
    <property type="entry name" value="DUF7793"/>
    <property type="match status" value="1"/>
</dbReference>
<proteinExistence type="predicted"/>
<dbReference type="RefSeq" id="WP_202999830.1">
    <property type="nucleotide sequence ID" value="NZ_JAEMEF010000004.1"/>
</dbReference>
<name>A0ABS1WKB0_9FLAO</name>
<feature type="domain" description="DUF7793" evidence="1">
    <location>
        <begin position="12"/>
        <end position="126"/>
    </location>
</feature>
<sequence length="134" mass="15228">MKKMVTVGQAKFWTDYDNILYFEFTQNQSDFVLDLNTAKKYFNGILQISEGMSMSSVIDLRGFRGTFSTEAAKFIAKNSLLNNSSISQAFITNSMATKLLIASYKRIYDPIIPFKVCNDLEVAKQFCLETSNQI</sequence>
<accession>A0ABS1WKB0</accession>